<dbReference type="GO" id="GO:0003899">
    <property type="term" value="F:DNA-directed RNA polymerase activity"/>
    <property type="evidence" value="ECO:0007669"/>
    <property type="project" value="UniProtKB-UniRule"/>
</dbReference>
<comment type="function">
    <text evidence="6">Participates in both the initiation and recycling phases of transcription. In the presence of the delta subunit, RNAP displays an increased specificity of transcription, a decreased affinity for nucleic acids, and an increased efficiency of RNA synthesis because of enhanced recycling.</text>
</comment>
<evidence type="ECO:0000256" key="3">
    <source>
        <dbReference type="ARBA" id="ARBA00022679"/>
    </source>
</evidence>
<organism evidence="9 10">
    <name type="scientific">Mesobacillus campisalis</name>
    <dbReference type="NCBI Taxonomy" id="1408103"/>
    <lineage>
        <taxon>Bacteria</taxon>
        <taxon>Bacillati</taxon>
        <taxon>Bacillota</taxon>
        <taxon>Bacilli</taxon>
        <taxon>Bacillales</taxon>
        <taxon>Bacillaceae</taxon>
        <taxon>Mesobacillus</taxon>
    </lineage>
</organism>
<dbReference type="Proteomes" id="UP000034166">
    <property type="component" value="Unassembled WGS sequence"/>
</dbReference>
<dbReference type="PATRIC" id="fig|1408103.3.peg.2447"/>
<feature type="region of interest" description="Disordered" evidence="7">
    <location>
        <begin position="94"/>
        <end position="187"/>
    </location>
</feature>
<comment type="subunit">
    <text evidence="6">RNAP is composed of a core of 2 alpha, a beta and a beta' subunits. The core is associated with a delta subunit and one of several sigma factors.</text>
</comment>
<gene>
    <name evidence="6" type="primary">rpoE</name>
    <name evidence="9" type="ORF">WQ57_10850</name>
</gene>
<keyword evidence="10" id="KW-1185">Reference proteome</keyword>
<dbReference type="PROSITE" id="PS51913">
    <property type="entry name" value="HTH_HARE"/>
    <property type="match status" value="1"/>
</dbReference>
<keyword evidence="5 6" id="KW-0804">Transcription</keyword>
<evidence type="ECO:0000256" key="4">
    <source>
        <dbReference type="ARBA" id="ARBA00022695"/>
    </source>
</evidence>
<feature type="domain" description="HTH HARE-type" evidence="8">
    <location>
        <begin position="14"/>
        <end position="81"/>
    </location>
</feature>
<dbReference type="OrthoDB" id="401223at2"/>
<dbReference type="InterPro" id="IPR038087">
    <property type="entry name" value="RNAP_delta_N_dom_sf"/>
</dbReference>
<evidence type="ECO:0000259" key="8">
    <source>
        <dbReference type="PROSITE" id="PS51913"/>
    </source>
</evidence>
<dbReference type="GO" id="GO:0006351">
    <property type="term" value="P:DNA-templated transcription"/>
    <property type="evidence" value="ECO:0007669"/>
    <property type="project" value="InterPro"/>
</dbReference>
<proteinExistence type="inferred from homology"/>
<sequence length="187" mass="22211">MSLNQYSKEELQELSWIEAAYQLLNEKKQAFSFKELVAEIISLLDLEEGEVTEQMVQFYTDINLDGRFLGLGDNRWGLRVWYPVDQAEEDTITPVKPRKKKAKKAVEEDLEDFDEIEDEDLEYDDFDDVEEDDLLDDDDDLDDDLDEDDEDFEDDELIEDEEDELELEEDELEDEELEEDDLDEEDR</sequence>
<reference evidence="9 10" key="1">
    <citation type="submission" date="2015-04" db="EMBL/GenBank/DDBJ databases">
        <title>Taxonomic description and genome sequence of Bacillus campisalis sp. nov., a novel member of the genus Bacillus isolated from solar saltern.</title>
        <authorList>
            <person name="Mathan Kumar R."/>
            <person name="Kaur G."/>
            <person name="Kumar A."/>
            <person name="Singh N.K."/>
            <person name="Kaur N."/>
            <person name="Kumar N."/>
            <person name="Mayilraj S."/>
        </authorList>
    </citation>
    <scope>NUCLEOTIDE SEQUENCE [LARGE SCALE GENOMIC DNA]</scope>
    <source>
        <strain evidence="9 10">SA2-6</strain>
    </source>
</reference>
<keyword evidence="3 6" id="KW-0808">Transferase</keyword>
<dbReference type="InterPro" id="IPR029757">
    <property type="entry name" value="RpoE"/>
</dbReference>
<dbReference type="HAMAP" id="MF_00357">
    <property type="entry name" value="RNApol_bact_RpoE"/>
    <property type="match status" value="1"/>
</dbReference>
<keyword evidence="4 6" id="KW-0548">Nucleotidyltransferase</keyword>
<name>A0A0M2SYD0_9BACI</name>
<evidence type="ECO:0000256" key="5">
    <source>
        <dbReference type="ARBA" id="ARBA00023163"/>
    </source>
</evidence>
<accession>A0A0M2SYD0</accession>
<keyword evidence="2 6" id="KW-0240">DNA-directed RNA polymerase</keyword>
<dbReference type="Pfam" id="PF05066">
    <property type="entry name" value="HARE-HTH"/>
    <property type="match status" value="1"/>
</dbReference>
<evidence type="ECO:0000313" key="10">
    <source>
        <dbReference type="Proteomes" id="UP000034166"/>
    </source>
</evidence>
<evidence type="ECO:0000256" key="6">
    <source>
        <dbReference type="HAMAP-Rule" id="MF_00357"/>
    </source>
</evidence>
<dbReference type="GO" id="GO:0006355">
    <property type="term" value="P:regulation of DNA-templated transcription"/>
    <property type="evidence" value="ECO:0007669"/>
    <property type="project" value="UniProtKB-UniRule"/>
</dbReference>
<dbReference type="InterPro" id="IPR007759">
    <property type="entry name" value="Asxl_HARE-HTH"/>
</dbReference>
<dbReference type="NCBIfam" id="TIGR04567">
    <property type="entry name" value="RNAP_delt_lowGC"/>
    <property type="match status" value="1"/>
</dbReference>
<evidence type="ECO:0000313" key="9">
    <source>
        <dbReference type="EMBL" id="KKK37977.1"/>
    </source>
</evidence>
<dbReference type="Gene3D" id="1.10.10.1250">
    <property type="entry name" value="RNA polymerase, subunit delta, N-terminal domain"/>
    <property type="match status" value="1"/>
</dbReference>
<dbReference type="EMBL" id="LAYY01000010">
    <property type="protein sequence ID" value="KKK37977.1"/>
    <property type="molecule type" value="Genomic_DNA"/>
</dbReference>
<dbReference type="AlphaFoldDB" id="A0A0M2SYD0"/>
<evidence type="ECO:0000256" key="7">
    <source>
        <dbReference type="SAM" id="MobiDB-lite"/>
    </source>
</evidence>
<dbReference type="GO" id="GO:0000428">
    <property type="term" value="C:DNA-directed RNA polymerase complex"/>
    <property type="evidence" value="ECO:0007669"/>
    <property type="project" value="UniProtKB-KW"/>
</dbReference>
<comment type="caution">
    <text evidence="9">The sequence shown here is derived from an EMBL/GenBank/DDBJ whole genome shotgun (WGS) entry which is preliminary data.</text>
</comment>
<feature type="compositionally biased region" description="Acidic residues" evidence="7">
    <location>
        <begin position="108"/>
        <end position="187"/>
    </location>
</feature>
<protein>
    <recommendedName>
        <fullName evidence="6">Probable DNA-directed RNA polymerase subunit delta</fullName>
    </recommendedName>
    <alternativeName>
        <fullName evidence="6">RNAP delta factor</fullName>
    </alternativeName>
</protein>
<dbReference type="RefSeq" id="WP_046523789.1">
    <property type="nucleotide sequence ID" value="NZ_LAYY01000010.1"/>
</dbReference>
<evidence type="ECO:0000256" key="1">
    <source>
        <dbReference type="ARBA" id="ARBA00009828"/>
    </source>
</evidence>
<comment type="similarity">
    <text evidence="1 6">Belongs to the RpoE family.</text>
</comment>
<evidence type="ECO:0000256" key="2">
    <source>
        <dbReference type="ARBA" id="ARBA00022478"/>
    </source>
</evidence>